<feature type="region of interest" description="Disordered" evidence="8">
    <location>
        <begin position="1"/>
        <end position="26"/>
    </location>
</feature>
<organism evidence="9 10">
    <name type="scientific">Corynebacterium lizhenjunii</name>
    <dbReference type="NCBI Taxonomy" id="2709394"/>
    <lineage>
        <taxon>Bacteria</taxon>
        <taxon>Bacillati</taxon>
        <taxon>Actinomycetota</taxon>
        <taxon>Actinomycetes</taxon>
        <taxon>Mycobacteriales</taxon>
        <taxon>Corynebacteriaceae</taxon>
        <taxon>Corynebacterium</taxon>
    </lineage>
</organism>
<keyword evidence="4 7" id="KW-0560">Oxidoreductase</keyword>
<dbReference type="InterPro" id="IPR002397">
    <property type="entry name" value="Cyt_P450_B"/>
</dbReference>
<sequence length="382" mass="42073">MTDHERPREPQNEPEHECQREPQQDPREYAIALHQDKVGATLQGEDGERELVIVGHKEVVEAAQNPQVFSSAVSAHLQLPNGLDGQEHQRVRALVDSYLAPEVVAEFAGKFAAVADEVVADGELMQDPTRAADVFAVRAMLRWLSWLAALEAPLLDWMERSEQLAAVKDRELAAAVAQEYDQLVTQAVAAAPKGSVTHHLAHSHDLEHAEIVSILRNWTAGDLRSLAKCIIVIAQGLATRREVQERLREGASAEEFAAIANELLRMDDPFVSNRRITTCPVSIGGQDVPAGQRVRLHWTGANLDPSVFSGFDSQAHADANLVWGTGVHACPGKELSLRELEAFFTRLLRDYEIELQSGPSGRSARRSPTGGWETTPVHFARL</sequence>
<dbReference type="PROSITE" id="PS00086">
    <property type="entry name" value="CYTOCHROME_P450"/>
    <property type="match status" value="1"/>
</dbReference>
<keyword evidence="6 7" id="KW-0503">Monooxygenase</keyword>
<evidence type="ECO:0000313" key="9">
    <source>
        <dbReference type="EMBL" id="QPK78873.1"/>
    </source>
</evidence>
<evidence type="ECO:0000256" key="7">
    <source>
        <dbReference type="RuleBase" id="RU000461"/>
    </source>
</evidence>
<protein>
    <submittedName>
        <fullName evidence="9">Cytochrome P450</fullName>
    </submittedName>
</protein>
<keyword evidence="2 7" id="KW-0349">Heme</keyword>
<evidence type="ECO:0000256" key="2">
    <source>
        <dbReference type="ARBA" id="ARBA00022617"/>
    </source>
</evidence>
<dbReference type="InterPro" id="IPR036396">
    <property type="entry name" value="Cyt_P450_sf"/>
</dbReference>
<evidence type="ECO:0000256" key="3">
    <source>
        <dbReference type="ARBA" id="ARBA00022723"/>
    </source>
</evidence>
<dbReference type="SUPFAM" id="SSF48264">
    <property type="entry name" value="Cytochrome P450"/>
    <property type="match status" value="1"/>
</dbReference>
<comment type="similarity">
    <text evidence="1 7">Belongs to the cytochrome P450 family.</text>
</comment>
<dbReference type="PANTHER" id="PTHR46696">
    <property type="entry name" value="P450, PUTATIVE (EUROFUNG)-RELATED"/>
    <property type="match status" value="1"/>
</dbReference>
<dbReference type="GO" id="GO:0005506">
    <property type="term" value="F:iron ion binding"/>
    <property type="evidence" value="ECO:0007669"/>
    <property type="project" value="InterPro"/>
</dbReference>
<proteinExistence type="inferred from homology"/>
<evidence type="ECO:0000256" key="1">
    <source>
        <dbReference type="ARBA" id="ARBA00010617"/>
    </source>
</evidence>
<keyword evidence="3 7" id="KW-0479">Metal-binding</keyword>
<name>A0A7T0KFR7_9CORY</name>
<evidence type="ECO:0000256" key="8">
    <source>
        <dbReference type="SAM" id="MobiDB-lite"/>
    </source>
</evidence>
<accession>A0A7T0KFR7</accession>
<evidence type="ECO:0000256" key="6">
    <source>
        <dbReference type="ARBA" id="ARBA00023033"/>
    </source>
</evidence>
<dbReference type="Pfam" id="PF00067">
    <property type="entry name" value="p450"/>
    <property type="match status" value="1"/>
</dbReference>
<dbReference type="Proteomes" id="UP000594681">
    <property type="component" value="Chromosome"/>
</dbReference>
<dbReference type="InterPro" id="IPR017972">
    <property type="entry name" value="Cyt_P450_CS"/>
</dbReference>
<gene>
    <name evidence="9" type="ORF">G7Y31_10165</name>
</gene>
<keyword evidence="5 7" id="KW-0408">Iron</keyword>
<dbReference type="GO" id="GO:0020037">
    <property type="term" value="F:heme binding"/>
    <property type="evidence" value="ECO:0007669"/>
    <property type="project" value="InterPro"/>
</dbReference>
<dbReference type="EMBL" id="CP064954">
    <property type="protein sequence ID" value="QPK78873.1"/>
    <property type="molecule type" value="Genomic_DNA"/>
</dbReference>
<evidence type="ECO:0000256" key="4">
    <source>
        <dbReference type="ARBA" id="ARBA00023002"/>
    </source>
</evidence>
<dbReference type="RefSeq" id="WP_165007084.1">
    <property type="nucleotide sequence ID" value="NZ_CP064954.1"/>
</dbReference>
<keyword evidence="10" id="KW-1185">Reference proteome</keyword>
<reference evidence="9 10" key="1">
    <citation type="submission" date="2020-11" db="EMBL/GenBank/DDBJ databases">
        <title>Corynebacterium sp. ZJ-599.</title>
        <authorList>
            <person name="Zhou J."/>
        </authorList>
    </citation>
    <scope>NUCLEOTIDE SEQUENCE [LARGE SCALE GENOMIC DNA]</scope>
    <source>
        <strain evidence="9 10">ZJ-599</strain>
    </source>
</reference>
<evidence type="ECO:0000313" key="10">
    <source>
        <dbReference type="Proteomes" id="UP000594681"/>
    </source>
</evidence>
<dbReference type="PANTHER" id="PTHR46696:SF1">
    <property type="entry name" value="CYTOCHROME P450 YJIB-RELATED"/>
    <property type="match status" value="1"/>
</dbReference>
<dbReference type="InterPro" id="IPR001128">
    <property type="entry name" value="Cyt_P450"/>
</dbReference>
<dbReference type="KEGG" id="cliz:G7Y31_10165"/>
<dbReference type="Gene3D" id="1.10.630.10">
    <property type="entry name" value="Cytochrome P450"/>
    <property type="match status" value="1"/>
</dbReference>
<dbReference type="AlphaFoldDB" id="A0A7T0KFR7"/>
<dbReference type="GO" id="GO:0016705">
    <property type="term" value="F:oxidoreductase activity, acting on paired donors, with incorporation or reduction of molecular oxygen"/>
    <property type="evidence" value="ECO:0007669"/>
    <property type="project" value="InterPro"/>
</dbReference>
<dbReference type="PRINTS" id="PR00359">
    <property type="entry name" value="BP450"/>
</dbReference>
<dbReference type="GO" id="GO:0004497">
    <property type="term" value="F:monooxygenase activity"/>
    <property type="evidence" value="ECO:0007669"/>
    <property type="project" value="UniProtKB-KW"/>
</dbReference>
<evidence type="ECO:0000256" key="5">
    <source>
        <dbReference type="ARBA" id="ARBA00023004"/>
    </source>
</evidence>